<feature type="compositionally biased region" description="Polar residues" evidence="2">
    <location>
        <begin position="830"/>
        <end position="839"/>
    </location>
</feature>
<dbReference type="Proteomes" id="UP000694890">
    <property type="component" value="Linkage group LG16_LG22"/>
</dbReference>
<dbReference type="Pfam" id="PF00400">
    <property type="entry name" value="WD40"/>
    <property type="match status" value="5"/>
</dbReference>
<organism evidence="3 4">
    <name type="scientific">Lates calcarifer</name>
    <name type="common">Barramundi</name>
    <name type="synonym">Holocentrus calcarifer</name>
    <dbReference type="NCBI Taxonomy" id="8187"/>
    <lineage>
        <taxon>Eukaryota</taxon>
        <taxon>Metazoa</taxon>
        <taxon>Chordata</taxon>
        <taxon>Craniata</taxon>
        <taxon>Vertebrata</taxon>
        <taxon>Euteleostomi</taxon>
        <taxon>Actinopterygii</taxon>
        <taxon>Neopterygii</taxon>
        <taxon>Teleostei</taxon>
        <taxon>Neoteleostei</taxon>
        <taxon>Acanthomorphata</taxon>
        <taxon>Carangaria</taxon>
        <taxon>Carangaria incertae sedis</taxon>
        <taxon>Centropomidae</taxon>
        <taxon>Lates</taxon>
    </lineage>
</organism>
<dbReference type="AlphaFoldDB" id="A0AAJ8DVC6"/>
<evidence type="ECO:0000256" key="1">
    <source>
        <dbReference type="PROSITE-ProRule" id="PRU00221"/>
    </source>
</evidence>
<accession>A0AAJ8DVC6</accession>
<evidence type="ECO:0000256" key="2">
    <source>
        <dbReference type="SAM" id="MobiDB-lite"/>
    </source>
</evidence>
<dbReference type="RefSeq" id="XP_050932442.1">
    <property type="nucleotide sequence ID" value="XM_051076485.1"/>
</dbReference>
<keyword evidence="1" id="KW-0853">WD repeat</keyword>
<dbReference type="PROSITE" id="PS50294">
    <property type="entry name" value="WD_REPEATS_REGION"/>
    <property type="match status" value="3"/>
</dbReference>
<evidence type="ECO:0000313" key="3">
    <source>
        <dbReference type="Proteomes" id="UP000694890"/>
    </source>
</evidence>
<dbReference type="CTD" id="253769"/>
<dbReference type="KEGG" id="lcf:108894524"/>
<dbReference type="SMART" id="SM00320">
    <property type="entry name" value="WD40"/>
    <property type="match status" value="10"/>
</dbReference>
<dbReference type="GeneID" id="108894524"/>
<feature type="repeat" description="WD" evidence="1">
    <location>
        <begin position="510"/>
        <end position="541"/>
    </location>
</feature>
<protein>
    <submittedName>
        <fullName evidence="4">WD repeat-containing protein 27</fullName>
    </submittedName>
</protein>
<sequence length="839" mass="92227">MIEKLSLACDRLLSHRQLACCHSFCGIPLHGKEMMIYSTVDTEQKPLLLTGHHGEISAMTFGKGSNPVVLCSASADYIIVWDIEMCQKRTNEGKVAAGTVIGTLLGEVVHLSFCFSDERVTACSGATVYILSSKREEVICTLTGHLGPTTSAEFCPWTKDILVTTSEDRTFKVWDLKTGAVFYQSFVLSASPLLGAFFLEENRHLITGSTDGQVWCFSLHDDHKCHLVTKMDLQKMEKRYQMHQETVSHQAGVADQSAADKVETAKPVLKMALCTQFTDTNDEQKKDNSWLCIGSSDGLYVVDLATSELLTALYFKDHPNLSITMAGSWSVSLGRDNSMVFLVTSLFTPCVVLLELKLCDLGRIWACGEGLSVFPSSPPLLESPLNAELKKKEPSHPKKKGGAKEQPLVFHSKVKSSGYTSAPRRIMFSPKTNVQKNSSSKKANKNIGLLLRDYPTDSAAPTIPHIHHSVANKPVNCLQYSGDGKQILCGLGDSSVLLYKSSLTGNPAVYTGHDRPVSSVSWSLNRQWWLSASEDQSLRIWAHGSTEPAIIVGDSLFSKPIRGAQFYYLDKFLLFASGPSLYLYLYNVDITRDDIKRYQQRSVVKRCFTTTSPTDITALSAVNDFFSYIVLLCGSDRSIQVFDMNKSTNASELHDAHSRAVHCITLNKGSMFSTQAPDSYNLFLTSAVTDGVKIWDLRTLRCVRRYENHQNRCHPCSSAISPCGRFIASGSEDNCAYVYDIRSSSYLHKLQKHSDTVLSVTFNPATPELLTGTLDGKLRLFQSSSGACLSPDTGAAVHGIPNMTGLHARAPESGRAGVSRKNLPVVRPQSDVSVGPTVT</sequence>
<feature type="repeat" description="WD" evidence="1">
    <location>
        <begin position="750"/>
        <end position="791"/>
    </location>
</feature>
<dbReference type="SUPFAM" id="SSF50978">
    <property type="entry name" value="WD40 repeat-like"/>
    <property type="match status" value="2"/>
</dbReference>
<feature type="repeat" description="WD" evidence="1">
    <location>
        <begin position="142"/>
        <end position="184"/>
    </location>
</feature>
<gene>
    <name evidence="4" type="primary">wdr27</name>
</gene>
<proteinExistence type="predicted"/>
<dbReference type="InterPro" id="IPR042411">
    <property type="entry name" value="WDR27"/>
</dbReference>
<dbReference type="PANTHER" id="PTHR44525">
    <property type="entry name" value="WD REPEAT-CONTAINING PROTEIN 27"/>
    <property type="match status" value="1"/>
</dbReference>
<dbReference type="PANTHER" id="PTHR44525:SF1">
    <property type="entry name" value="WD REPEAT-CONTAINING PROTEIN 27"/>
    <property type="match status" value="1"/>
</dbReference>
<dbReference type="Gene3D" id="2.130.10.10">
    <property type="entry name" value="YVTN repeat-like/Quinoprotein amine dehydrogenase"/>
    <property type="match status" value="3"/>
</dbReference>
<evidence type="ECO:0000313" key="4">
    <source>
        <dbReference type="RefSeq" id="XP_050932442.1"/>
    </source>
</evidence>
<dbReference type="InterPro" id="IPR001680">
    <property type="entry name" value="WD40_rpt"/>
</dbReference>
<dbReference type="InterPro" id="IPR036322">
    <property type="entry name" value="WD40_repeat_dom_sf"/>
</dbReference>
<name>A0AAJ8DVC6_LATCA</name>
<feature type="region of interest" description="Disordered" evidence="2">
    <location>
        <begin position="807"/>
        <end position="839"/>
    </location>
</feature>
<dbReference type="PROSITE" id="PS50082">
    <property type="entry name" value="WD_REPEATS_2"/>
    <property type="match status" value="3"/>
</dbReference>
<dbReference type="InterPro" id="IPR015943">
    <property type="entry name" value="WD40/YVTN_repeat-like_dom_sf"/>
</dbReference>
<reference evidence="4" key="1">
    <citation type="submission" date="2025-08" db="UniProtKB">
        <authorList>
            <consortium name="RefSeq"/>
        </authorList>
    </citation>
    <scope>IDENTIFICATION</scope>
    <source>
        <tissue evidence="4">Brain</tissue>
    </source>
</reference>